<evidence type="ECO:0000313" key="1">
    <source>
        <dbReference type="EMBL" id="KAL1634825.1"/>
    </source>
</evidence>
<protein>
    <submittedName>
        <fullName evidence="1">Uncharacterized protein</fullName>
    </submittedName>
</protein>
<organism evidence="1 2">
    <name type="scientific">Diplodia intermedia</name>
    <dbReference type="NCBI Taxonomy" id="856260"/>
    <lineage>
        <taxon>Eukaryota</taxon>
        <taxon>Fungi</taxon>
        <taxon>Dikarya</taxon>
        <taxon>Ascomycota</taxon>
        <taxon>Pezizomycotina</taxon>
        <taxon>Dothideomycetes</taxon>
        <taxon>Dothideomycetes incertae sedis</taxon>
        <taxon>Botryosphaeriales</taxon>
        <taxon>Botryosphaeriaceae</taxon>
        <taxon>Diplodia</taxon>
    </lineage>
</organism>
<proteinExistence type="predicted"/>
<sequence length="224" mass="25533">MGTRNLIFVYYRGDWHIAQYCQWDGQPSCQGTKVLTFVRDRANIAKLKAVIDAGLLYEPSEQQRDNWKAESQTLEEDFRARDEEHWKKYMQFIQEQISKGATAPPAGGDGYEPLTKPLEQVCPTMSCYTGARILKYAAEAKAPFPILKSLRFDSGIEWAYVVDLDEGSLEVWGDGMEPVENDRFGEYEWAVESGGPPGSCVGIWAFEELPSKEEFIKHFEIPEE</sequence>
<keyword evidence="2" id="KW-1185">Reference proteome</keyword>
<gene>
    <name evidence="1" type="ORF">SLS58_010508</name>
</gene>
<reference evidence="1 2" key="1">
    <citation type="journal article" date="2023" name="Plant Dis.">
        <title>First Report of Diplodia intermedia Causing Canker and Dieback Diseases on Apple Trees in Canada.</title>
        <authorList>
            <person name="Ellouze W."/>
            <person name="Ilyukhin E."/>
            <person name="Sulman M."/>
            <person name="Ali S."/>
        </authorList>
    </citation>
    <scope>NUCLEOTIDE SEQUENCE [LARGE SCALE GENOMIC DNA]</scope>
    <source>
        <strain evidence="1 2">M45-28</strain>
    </source>
</reference>
<accession>A0ABR3T5J1</accession>
<dbReference type="Proteomes" id="UP001521184">
    <property type="component" value="Unassembled WGS sequence"/>
</dbReference>
<comment type="caution">
    <text evidence="1">The sequence shown here is derived from an EMBL/GenBank/DDBJ whole genome shotgun (WGS) entry which is preliminary data.</text>
</comment>
<evidence type="ECO:0000313" key="2">
    <source>
        <dbReference type="Proteomes" id="UP001521184"/>
    </source>
</evidence>
<name>A0ABR3T5J1_9PEZI</name>
<dbReference type="EMBL" id="JAKEKT020000125">
    <property type="protein sequence ID" value="KAL1634825.1"/>
    <property type="molecule type" value="Genomic_DNA"/>
</dbReference>